<dbReference type="Proteomes" id="UP000072741">
    <property type="component" value="Unassembled WGS sequence"/>
</dbReference>
<gene>
    <name evidence="2" type="ORF">NS331_15170</name>
</gene>
<sequence length="167" mass="18338">MSIAAALPRPTFAVPAHGVPEALHRGQDDLPFVEFDHGVEMQVLQVDIPTGLWIVRMRMAPGTTLPTHKHTGEVYAFTIAGSWRYLEYPEVNVAGSYLYEPAGSVHTLHVPATNKEPTDVWFAIRGPNLNLDEDGNVSLVFDAAFVLSVYRSRCRKMGLAVPKVIGA</sequence>
<dbReference type="CDD" id="cd20302">
    <property type="entry name" value="cupin_DAD"/>
    <property type="match status" value="1"/>
</dbReference>
<proteinExistence type="predicted"/>
<protein>
    <recommendedName>
        <fullName evidence="1">ChrR-like cupin domain-containing protein</fullName>
    </recommendedName>
</protein>
<dbReference type="EMBL" id="LDSL01000096">
    <property type="protein sequence ID" value="KTT18944.1"/>
    <property type="molecule type" value="Genomic_DNA"/>
</dbReference>
<dbReference type="Pfam" id="PF12973">
    <property type="entry name" value="Cupin_7"/>
    <property type="match status" value="1"/>
</dbReference>
<dbReference type="RefSeq" id="WP_058642804.1">
    <property type="nucleotide sequence ID" value="NZ_LDSL01000096.1"/>
</dbReference>
<evidence type="ECO:0000259" key="1">
    <source>
        <dbReference type="Pfam" id="PF12973"/>
    </source>
</evidence>
<evidence type="ECO:0000313" key="2">
    <source>
        <dbReference type="EMBL" id="KTT18944.1"/>
    </source>
</evidence>
<accession>A0A147GRB2</accession>
<dbReference type="AlphaFoldDB" id="A0A147GRB2"/>
<dbReference type="Gene3D" id="2.60.120.10">
    <property type="entry name" value="Jelly Rolls"/>
    <property type="match status" value="1"/>
</dbReference>
<comment type="caution">
    <text evidence="2">The sequence shown here is derived from an EMBL/GenBank/DDBJ whole genome shotgun (WGS) entry which is preliminary data.</text>
</comment>
<evidence type="ECO:0000313" key="3">
    <source>
        <dbReference type="Proteomes" id="UP000072741"/>
    </source>
</evidence>
<organism evidence="2 3">
    <name type="scientific">Pseudacidovorax intermedius</name>
    <dbReference type="NCBI Taxonomy" id="433924"/>
    <lineage>
        <taxon>Bacteria</taxon>
        <taxon>Pseudomonadati</taxon>
        <taxon>Pseudomonadota</taxon>
        <taxon>Betaproteobacteria</taxon>
        <taxon>Burkholderiales</taxon>
        <taxon>Comamonadaceae</taxon>
        <taxon>Pseudacidovorax</taxon>
    </lineage>
</organism>
<dbReference type="OrthoDB" id="564955at2"/>
<dbReference type="SUPFAM" id="SSF51182">
    <property type="entry name" value="RmlC-like cupins"/>
    <property type="match status" value="1"/>
</dbReference>
<reference evidence="2 3" key="1">
    <citation type="journal article" date="2016" name="Front. Microbiol.">
        <title>Genomic Resource of Rice Seed Associated Bacteria.</title>
        <authorList>
            <person name="Midha S."/>
            <person name="Bansal K."/>
            <person name="Sharma S."/>
            <person name="Kumar N."/>
            <person name="Patil P.P."/>
            <person name="Chaudhry V."/>
            <person name="Patil P.B."/>
        </authorList>
    </citation>
    <scope>NUCLEOTIDE SEQUENCE [LARGE SCALE GENOMIC DNA]</scope>
    <source>
        <strain evidence="2 3">NS331</strain>
    </source>
</reference>
<name>A0A147GRB2_9BURK</name>
<keyword evidence="3" id="KW-1185">Reference proteome</keyword>
<dbReference type="InterPro" id="IPR025979">
    <property type="entry name" value="ChrR-like_cupin_dom"/>
</dbReference>
<dbReference type="InterPro" id="IPR014710">
    <property type="entry name" value="RmlC-like_jellyroll"/>
</dbReference>
<dbReference type="InterPro" id="IPR011051">
    <property type="entry name" value="RmlC_Cupin_sf"/>
</dbReference>
<feature type="domain" description="ChrR-like cupin" evidence="1">
    <location>
        <begin position="28"/>
        <end position="114"/>
    </location>
</feature>